<feature type="signal peptide" evidence="1">
    <location>
        <begin position="1"/>
        <end position="19"/>
    </location>
</feature>
<keyword evidence="1" id="KW-0732">Signal</keyword>
<accession>A0ABN9RPD8</accession>
<proteinExistence type="predicted"/>
<dbReference type="Proteomes" id="UP001189429">
    <property type="component" value="Unassembled WGS sequence"/>
</dbReference>
<name>A0ABN9RPD8_9DINO</name>
<evidence type="ECO:0000313" key="2">
    <source>
        <dbReference type="EMBL" id="CAK0821085.1"/>
    </source>
</evidence>
<reference evidence="2" key="1">
    <citation type="submission" date="2023-10" db="EMBL/GenBank/DDBJ databases">
        <authorList>
            <person name="Chen Y."/>
            <person name="Shah S."/>
            <person name="Dougan E. K."/>
            <person name="Thang M."/>
            <person name="Chan C."/>
        </authorList>
    </citation>
    <scope>NUCLEOTIDE SEQUENCE [LARGE SCALE GENOMIC DNA]</scope>
</reference>
<evidence type="ECO:0000256" key="1">
    <source>
        <dbReference type="SAM" id="SignalP"/>
    </source>
</evidence>
<gene>
    <name evidence="2" type="ORF">PCOR1329_LOCUS22509</name>
</gene>
<keyword evidence="3" id="KW-1185">Reference proteome</keyword>
<protein>
    <submittedName>
        <fullName evidence="2">Uncharacterized protein</fullName>
    </submittedName>
</protein>
<feature type="chain" id="PRO_5046334813" evidence="1">
    <location>
        <begin position="20"/>
        <end position="387"/>
    </location>
</feature>
<dbReference type="EMBL" id="CAUYUJ010007535">
    <property type="protein sequence ID" value="CAK0821085.1"/>
    <property type="molecule type" value="Genomic_DNA"/>
</dbReference>
<comment type="caution">
    <text evidence="2">The sequence shown here is derived from an EMBL/GenBank/DDBJ whole genome shotgun (WGS) entry which is preliminary data.</text>
</comment>
<evidence type="ECO:0000313" key="3">
    <source>
        <dbReference type="Proteomes" id="UP001189429"/>
    </source>
</evidence>
<sequence>MAPSARALLLSLACGGATALTLVKPRVRARTKTLVVTMVFPDDEIPVDLMMEHHLRMVSSNASILQGAIIDNRPPWGEMKSNHEPLLGRYRRSQDSTGVVKVKRVDYSNLSTLITRFFSSEEINLHAKTVNLAADMPTNVSKLDEKANAARMLGMLNFLELCADAENDVDLCIYTDSTTFVHRTNETGVVEQAVKVFQQNPQAVVLNPPDMCTYKKAMEHGVCKAGNVTGGINHGFFVVNRDRFEGFAPMPVESVGLGSVFEDLLAEGLTKGGVEGPVRQIRCGGAFAIHPYDSSLGKYACQSQRQLGLSAHSQAATSRASSARDAGIYSEDYSRFPGGGMRAKGLASLIERFEAGKFPEAKPMDSLTNKCNNMCPSKERVRDGLAW</sequence>
<organism evidence="2 3">
    <name type="scientific">Prorocentrum cordatum</name>
    <dbReference type="NCBI Taxonomy" id="2364126"/>
    <lineage>
        <taxon>Eukaryota</taxon>
        <taxon>Sar</taxon>
        <taxon>Alveolata</taxon>
        <taxon>Dinophyceae</taxon>
        <taxon>Prorocentrales</taxon>
        <taxon>Prorocentraceae</taxon>
        <taxon>Prorocentrum</taxon>
    </lineage>
</organism>